<keyword evidence="4" id="KW-1185">Reference proteome</keyword>
<feature type="transmembrane region" description="Helical" evidence="1">
    <location>
        <begin position="20"/>
        <end position="43"/>
    </location>
</feature>
<protein>
    <submittedName>
        <fullName evidence="3">TadE/TadG family type IV pilus assembly protein</fullName>
    </submittedName>
</protein>
<reference evidence="3 4" key="1">
    <citation type="submission" date="2024-01" db="EMBL/GenBank/DDBJ databases">
        <title>Multi-omics insights into the function and evolution of sodium benzoate biodegradation pathways in Benzoatithermus flavus gen. nov., sp. nov. from hot spring.</title>
        <authorList>
            <person name="Hu C.-J."/>
            <person name="Li W.-J."/>
        </authorList>
    </citation>
    <scope>NUCLEOTIDE SEQUENCE [LARGE SCALE GENOMIC DNA]</scope>
    <source>
        <strain evidence="3 4">SYSU G07066</strain>
    </source>
</reference>
<accession>A0ABU8XNJ4</accession>
<keyword evidence="1" id="KW-1133">Transmembrane helix</keyword>
<dbReference type="InterPro" id="IPR012495">
    <property type="entry name" value="TadE-like_dom"/>
</dbReference>
<evidence type="ECO:0000256" key="1">
    <source>
        <dbReference type="SAM" id="Phobius"/>
    </source>
</evidence>
<sequence>MRKHLRSFARDPAGNAIVEFALVMPLLLLLIVGSFELAIMLLVGGSLEAAVLAASRYGATGYEGGGVSREARIRQIIGERTFGLVDLDRATIETLVYPSFSDIGHPEPFTDANGNGRYDAGEPFVDTNGNGQWDRDMGRPGTGGACDVVLYVVTYDTGPITGLLQPIMGRITHRASVAVRNEPYGGTPC</sequence>
<keyword evidence="1" id="KW-0472">Membrane</keyword>
<proteinExistence type="predicted"/>
<name>A0ABU8XNJ4_9PROT</name>
<gene>
    <name evidence="3" type="ORF">U1T56_06300</name>
</gene>
<comment type="caution">
    <text evidence="3">The sequence shown here is derived from an EMBL/GenBank/DDBJ whole genome shotgun (WGS) entry which is preliminary data.</text>
</comment>
<dbReference type="RefSeq" id="WP_418158607.1">
    <property type="nucleotide sequence ID" value="NZ_JBBLZC010000005.1"/>
</dbReference>
<keyword evidence="1" id="KW-0812">Transmembrane</keyword>
<dbReference type="Pfam" id="PF07811">
    <property type="entry name" value="TadE"/>
    <property type="match status" value="1"/>
</dbReference>
<evidence type="ECO:0000313" key="4">
    <source>
        <dbReference type="Proteomes" id="UP001375743"/>
    </source>
</evidence>
<evidence type="ECO:0000259" key="2">
    <source>
        <dbReference type="Pfam" id="PF07811"/>
    </source>
</evidence>
<feature type="domain" description="TadE-like" evidence="2">
    <location>
        <begin position="14"/>
        <end position="56"/>
    </location>
</feature>
<evidence type="ECO:0000313" key="3">
    <source>
        <dbReference type="EMBL" id="MEK0082753.1"/>
    </source>
</evidence>
<dbReference type="EMBL" id="JBBLZC010000005">
    <property type="protein sequence ID" value="MEK0082753.1"/>
    <property type="molecule type" value="Genomic_DNA"/>
</dbReference>
<dbReference type="Proteomes" id="UP001375743">
    <property type="component" value="Unassembled WGS sequence"/>
</dbReference>
<organism evidence="3 4">
    <name type="scientific">Benzoatithermus flavus</name>
    <dbReference type="NCBI Taxonomy" id="3108223"/>
    <lineage>
        <taxon>Bacteria</taxon>
        <taxon>Pseudomonadati</taxon>
        <taxon>Pseudomonadota</taxon>
        <taxon>Alphaproteobacteria</taxon>
        <taxon>Geminicoccales</taxon>
        <taxon>Geminicoccaceae</taxon>
        <taxon>Benzoatithermus</taxon>
    </lineage>
</organism>